<accession>A0ABN8F0Z8</accession>
<proteinExistence type="predicted"/>
<dbReference type="EMBL" id="CAKLPY010000010">
    <property type="protein sequence ID" value="CAH0998029.1"/>
    <property type="molecule type" value="Genomic_DNA"/>
</dbReference>
<name>A0ABN8F0Z8_9BACT</name>
<keyword evidence="2" id="KW-1185">Reference proteome</keyword>
<reference evidence="1" key="1">
    <citation type="submission" date="2021-12" db="EMBL/GenBank/DDBJ databases">
        <authorList>
            <person name="Rodrigo-Torres L."/>
            <person name="Arahal R. D."/>
            <person name="Lucena T."/>
        </authorList>
    </citation>
    <scope>NUCLEOTIDE SEQUENCE</scope>
    <source>
        <strain evidence="1">CECT 8858</strain>
    </source>
</reference>
<protein>
    <submittedName>
        <fullName evidence="1">Uncharacterized protein</fullName>
    </submittedName>
</protein>
<gene>
    <name evidence="1" type="ORF">EMA8858_04164</name>
</gene>
<sequence>MVKTYIVVFSFEYDIELVKPFLNESSDIEFWFQNLPSSLFINTKLSANDLYTLISNKFGQHKIFITPVKNYFGRLPKDHWQHFKNK</sequence>
<dbReference type="Proteomes" id="UP000837932">
    <property type="component" value="Unassembled WGS sequence"/>
</dbReference>
<organism evidence="1 2">
    <name type="scientific">Emticicia aquatica</name>
    <dbReference type="NCBI Taxonomy" id="1681835"/>
    <lineage>
        <taxon>Bacteria</taxon>
        <taxon>Pseudomonadati</taxon>
        <taxon>Bacteroidota</taxon>
        <taxon>Cytophagia</taxon>
        <taxon>Cytophagales</taxon>
        <taxon>Leadbetterellaceae</taxon>
        <taxon>Emticicia</taxon>
    </lineage>
</organism>
<comment type="caution">
    <text evidence="1">The sequence shown here is derived from an EMBL/GenBank/DDBJ whole genome shotgun (WGS) entry which is preliminary data.</text>
</comment>
<evidence type="ECO:0000313" key="1">
    <source>
        <dbReference type="EMBL" id="CAH0998029.1"/>
    </source>
</evidence>
<evidence type="ECO:0000313" key="2">
    <source>
        <dbReference type="Proteomes" id="UP000837932"/>
    </source>
</evidence>